<dbReference type="InterPro" id="IPR009667">
    <property type="entry name" value="DUF1258"/>
</dbReference>
<keyword evidence="2" id="KW-1185">Reference proteome</keyword>
<dbReference type="OrthoDB" id="3263820at2759"/>
<evidence type="ECO:0000313" key="2">
    <source>
        <dbReference type="Proteomes" id="UP000663879"/>
    </source>
</evidence>
<organism evidence="1 2">
    <name type="scientific">Brachionus calyciflorus</name>
    <dbReference type="NCBI Taxonomy" id="104777"/>
    <lineage>
        <taxon>Eukaryota</taxon>
        <taxon>Metazoa</taxon>
        <taxon>Spiralia</taxon>
        <taxon>Gnathifera</taxon>
        <taxon>Rotifera</taxon>
        <taxon>Eurotatoria</taxon>
        <taxon>Monogononta</taxon>
        <taxon>Pseudotrocha</taxon>
        <taxon>Ploima</taxon>
        <taxon>Brachionidae</taxon>
        <taxon>Brachionus</taxon>
    </lineage>
</organism>
<protein>
    <recommendedName>
        <fullName evidence="3">DUF4806 domain-containing protein</fullName>
    </recommendedName>
</protein>
<dbReference type="Proteomes" id="UP000663879">
    <property type="component" value="Unassembled WGS sequence"/>
</dbReference>
<name>A0A814LXP8_9BILA</name>
<dbReference type="Pfam" id="PF06869">
    <property type="entry name" value="DUF1258"/>
    <property type="match status" value="1"/>
</dbReference>
<dbReference type="EMBL" id="CAJNOC010006171">
    <property type="protein sequence ID" value="CAF1071701.1"/>
    <property type="molecule type" value="Genomic_DNA"/>
</dbReference>
<sequence length="724" mass="84496">MSGKKTKLTMCSSDENIADILKNPNITKKTTVSDIEQIRIKSSNSIVKDKFRNGDKQELKNSILNNFDEKIITIDNFDDDYMEYTNNLSTEELSQKLQNSSFDENFDKDSNSKFKTSIYDGSELSIQEACLMFTCFAKRFDLAENAQKRLLELIRYFLPISNNFPKTLFKLRKNVESDFGQFHEKFFCKSCMNEIQKNNKCLNENCIEFNLVNKTTNSFTFLKIEKRLKSIIENNFEEIEIYKKNKNRFLDLTDGSHYKSISVPNQITLMLCTDVIQITKSNSQHFWPVILSLCELPISLRDSVHNKIVYGVYFGKKKPTSDILFSELSVELDKINENGLNINVRGISIKFRIKIYGIICDTPAKSLLFNMNQFNGHYGCPYCLNPGDFNKCYRKLTYSQKEYRLRTNQMFINDYELGNEKNTENGIKGKIVISKHLILPDSIPIDYMHLICLGIFKTILKLWFEKTNNKEDFYLGSKAIKTKLVNKMKGFKFPHTINRSNFDFDSVTTWKASEYRIFFLNICLPLMSDVLKPKYFWNVASLIYAIKILHFCEIDSNLKKAEKLLAIFSHSFIKFYGSRNLTFTFHCLSKHLVQDVEKHGSLIGHSMFSLEGCLGYYRKSLNGTRGLDSQFIKNSVIHLDILNKLDDFQFDSESLLCDFSKKLFKFNRHDLSHELLEPLKSRILNDFELRMFDLESNDYFATVANRMRIKNKIFHSKDYSKVGE</sequence>
<accession>A0A814LXP8</accession>
<feature type="non-terminal residue" evidence="1">
    <location>
        <position position="1"/>
    </location>
</feature>
<gene>
    <name evidence="1" type="ORF">OXX778_LOCUS19759</name>
</gene>
<evidence type="ECO:0008006" key="3">
    <source>
        <dbReference type="Google" id="ProtNLM"/>
    </source>
</evidence>
<dbReference type="AlphaFoldDB" id="A0A814LXP8"/>
<evidence type="ECO:0000313" key="1">
    <source>
        <dbReference type="EMBL" id="CAF1071701.1"/>
    </source>
</evidence>
<comment type="caution">
    <text evidence="1">The sequence shown here is derived from an EMBL/GenBank/DDBJ whole genome shotgun (WGS) entry which is preliminary data.</text>
</comment>
<reference evidence="1" key="1">
    <citation type="submission" date="2021-02" db="EMBL/GenBank/DDBJ databases">
        <authorList>
            <person name="Nowell W R."/>
        </authorList>
    </citation>
    <scope>NUCLEOTIDE SEQUENCE</scope>
    <source>
        <strain evidence="1">Ploen Becks lab</strain>
    </source>
</reference>
<dbReference type="PANTHER" id="PTHR46579:SF1">
    <property type="entry name" value="F5_8 TYPE C DOMAIN-CONTAINING PROTEIN"/>
    <property type="match status" value="1"/>
</dbReference>
<proteinExistence type="predicted"/>
<dbReference type="PANTHER" id="PTHR46579">
    <property type="entry name" value="F5/8 TYPE C DOMAIN-CONTAINING PROTEIN-RELATED"/>
    <property type="match status" value="1"/>
</dbReference>